<dbReference type="Proteomes" id="UP000037392">
    <property type="component" value="Unassembled WGS sequence"/>
</dbReference>
<dbReference type="AlphaFoldDB" id="A0A0J9BEU1"/>
<dbReference type="EMBL" id="ADLK01000056">
    <property type="protein sequence ID" value="KMW11137.1"/>
    <property type="molecule type" value="Genomic_DNA"/>
</dbReference>
<name>A0A0J9BEU1_9FIRM</name>
<dbReference type="InterPro" id="IPR029062">
    <property type="entry name" value="Class_I_gatase-like"/>
</dbReference>
<organism evidence="4 5">
    <name type="scientific">[Clostridium] citroniae WAL-19142</name>
    <dbReference type="NCBI Taxonomy" id="742734"/>
    <lineage>
        <taxon>Bacteria</taxon>
        <taxon>Bacillati</taxon>
        <taxon>Bacillota</taxon>
        <taxon>Clostridia</taxon>
        <taxon>Lachnospirales</taxon>
        <taxon>Lachnospiraceae</taxon>
        <taxon>Enterocloster</taxon>
    </lineage>
</organism>
<keyword evidence="3" id="KW-0732">Signal</keyword>
<dbReference type="PATRIC" id="fig|742734.4.peg.451"/>
<keyword evidence="2" id="KW-1133">Transmembrane helix</keyword>
<evidence type="ECO:0000313" key="5">
    <source>
        <dbReference type="Proteomes" id="UP000037392"/>
    </source>
</evidence>
<protein>
    <submittedName>
        <fullName evidence="4">Uncharacterized protein</fullName>
    </submittedName>
</protein>
<evidence type="ECO:0000313" key="4">
    <source>
        <dbReference type="EMBL" id="KMW11137.1"/>
    </source>
</evidence>
<gene>
    <name evidence="4" type="ORF">HMPREF9470_00424</name>
</gene>
<sequence length="863" mass="95574">MRTCNMRIFPRNIKRVLKSSLFGLILAAAMTVQAFGAAGETAQDMGRDTAKDTAREADREAPQDTLPEEGLTASPITMDVVYGYKNIAKSGRFLPLRVDLKNTADRAFTGTLCVLAMESDLQGYSMDLDYDVYRYEYPVEIPASGSVTEMLSVSLGARVDQMYVRLLDESGNQVGQKRLKLNLNMDTAELFIGVLSDDPEKLLYLNGVGINYSTLRTRSIEMTAATLPSSELGLDQLDVLLISDFDTGRLSGQQIQAVWDWVQKGGVLLIGTGARGSETLRAFAGDILEEPVPQPDQYVINMGVEYAVDGPEGASIPLTCTDVLLKGGSEVLSSDELSVLSSVSAGKGIVAVSMYDFADIGEFCQQNISYIDNLFATLLGESRINSLSSAMDGGNYNQYWSVQSLINTGNLTKLPKVGLYVTLAVAYVVLAGPGLYFFMKHRGMLRYYMPSVGILSLCCTGMVLLMGMTTRFTGPFFTYASIQDADSEGVSETTFINMRAPYNKPYFVNLNQDYTLYPLTGNVYYNMTPVPKFTGEEPPAITIHYGKDGTSIKADNVGAFNSKFFMMEKHTSNQEGVGFTGDINCFDGKVTGTLTNNYSKEVENVAILLYNQMMYVGHMDPGETLDLDDMKMVYGATNFGYAMAEQITGASRYKEDKDIGDAAYVGALERTNLLSFYMSNYLSGYHSEARVVAFSKDKDETGFLKSSGYETYGSTLLTSSIDVNYEKDGMIYQSAMQKQPNVLSGEYYAQNNTMYGMSPVMLEYYLGNNIEVEKLNFYHLSDEVAKSMRYYYTVPFSGNMYFYNYNTGSYDSFDTNVTEYVREDLEPYLSPGNTLTVKYVYDATGDYTWNIMLPVLTVTGRSK</sequence>
<evidence type="ECO:0000256" key="2">
    <source>
        <dbReference type="SAM" id="Phobius"/>
    </source>
</evidence>
<feature type="region of interest" description="Disordered" evidence="1">
    <location>
        <begin position="43"/>
        <end position="70"/>
    </location>
</feature>
<evidence type="ECO:0000256" key="3">
    <source>
        <dbReference type="SAM" id="SignalP"/>
    </source>
</evidence>
<keyword evidence="2" id="KW-0812">Transmembrane</keyword>
<reference evidence="4 5" key="1">
    <citation type="submission" date="2011-04" db="EMBL/GenBank/DDBJ databases">
        <title>The Genome Sequence of Clostridium citroniae WAL-19142.</title>
        <authorList>
            <consortium name="The Broad Institute Genome Sequencing Platform"/>
            <person name="Earl A."/>
            <person name="Ward D."/>
            <person name="Feldgarden M."/>
            <person name="Gevers D."/>
            <person name="Warren Y.A."/>
            <person name="Tyrrell K.L."/>
            <person name="Citron D.M."/>
            <person name="Goldstein E.J."/>
            <person name="Daigneault M."/>
            <person name="Allen-Vercoe E."/>
            <person name="Young S.K."/>
            <person name="Zeng Q."/>
            <person name="Gargeya S."/>
            <person name="Fitzgerald M."/>
            <person name="Haas B."/>
            <person name="Abouelleil A."/>
            <person name="Alvarado L."/>
            <person name="Arachchi H.M."/>
            <person name="Berlin A."/>
            <person name="Brown A."/>
            <person name="Chapman S.B."/>
            <person name="Chen Z."/>
            <person name="Dunbar C."/>
            <person name="Freedman E."/>
            <person name="Gearin G."/>
            <person name="Gellesch M."/>
            <person name="Goldberg J."/>
            <person name="Griggs A."/>
            <person name="Gujja S."/>
            <person name="Heilman E.R."/>
            <person name="Heiman D."/>
            <person name="Howarth C."/>
            <person name="Larson L."/>
            <person name="Lui A."/>
            <person name="MacDonald P.J."/>
            <person name="Mehta T."/>
            <person name="Montmayeur A."/>
            <person name="Murphy C."/>
            <person name="Neiman D."/>
            <person name="Pearson M."/>
            <person name="Priest M."/>
            <person name="Roberts A."/>
            <person name="Saif S."/>
            <person name="Shea T."/>
            <person name="Shenoy N."/>
            <person name="Sisk P."/>
            <person name="Stolte C."/>
            <person name="Sykes S."/>
            <person name="White J."/>
            <person name="Yandava C."/>
            <person name="Wortman J."/>
            <person name="Nusbaum C."/>
            <person name="Birren B."/>
        </authorList>
    </citation>
    <scope>NUCLEOTIDE SEQUENCE [LARGE SCALE GENOMIC DNA]</scope>
    <source>
        <strain evidence="4 5">WAL-19142</strain>
    </source>
</reference>
<feature type="transmembrane region" description="Helical" evidence="2">
    <location>
        <begin position="447"/>
        <end position="468"/>
    </location>
</feature>
<feature type="signal peptide" evidence="3">
    <location>
        <begin position="1"/>
        <end position="34"/>
    </location>
</feature>
<accession>A0A0J9BEU1</accession>
<feature type="chain" id="PRO_5005315277" evidence="3">
    <location>
        <begin position="35"/>
        <end position="863"/>
    </location>
</feature>
<comment type="caution">
    <text evidence="4">The sequence shown here is derived from an EMBL/GenBank/DDBJ whole genome shotgun (WGS) entry which is preliminary data.</text>
</comment>
<evidence type="ECO:0000256" key="1">
    <source>
        <dbReference type="SAM" id="MobiDB-lite"/>
    </source>
</evidence>
<keyword evidence="2" id="KW-0472">Membrane</keyword>
<feature type="compositionally biased region" description="Basic and acidic residues" evidence="1">
    <location>
        <begin position="45"/>
        <end position="62"/>
    </location>
</feature>
<dbReference type="SUPFAM" id="SSF52317">
    <property type="entry name" value="Class I glutamine amidotransferase-like"/>
    <property type="match status" value="1"/>
</dbReference>
<proteinExistence type="predicted"/>
<feature type="transmembrane region" description="Helical" evidence="2">
    <location>
        <begin position="417"/>
        <end position="438"/>
    </location>
</feature>
<dbReference type="Gene3D" id="3.40.50.880">
    <property type="match status" value="1"/>
</dbReference>